<dbReference type="Proteomes" id="UP000547643">
    <property type="component" value="Unassembled WGS sequence"/>
</dbReference>
<dbReference type="EMBL" id="JAARUV010000056">
    <property type="protein sequence ID" value="MBC1780682.1"/>
    <property type="molecule type" value="Genomic_DNA"/>
</dbReference>
<name>A0A7X0XUU3_9LIST</name>
<sequence>GTTTVINNPDVYLHELDGTTIKPSSIKLTDQDGKDVDFSVHQETASNGDKVYVLKTTNTTVGEFVGYPTKEKYLNLSYDTVFDVTLDKTFSMDAQNVIAWGGSDVASAVSYNSFNDTGLDVNQNGIDDEKLLSVQTSLLNVSKQDTVVVQTFLSLAGEGAKDAYVEGEDSTVSYFTPGTDADYTVQVTNTASSAANTFELY</sequence>
<protein>
    <submittedName>
        <fullName evidence="1">Cell surface protein</fullName>
    </submittedName>
</protein>
<accession>A0A7X0XUU3</accession>
<reference evidence="1 2" key="1">
    <citation type="submission" date="2020-03" db="EMBL/GenBank/DDBJ databases">
        <title>Soil Listeria distribution.</title>
        <authorList>
            <person name="Liao J."/>
            <person name="Wiedmann M."/>
        </authorList>
    </citation>
    <scope>NUCLEOTIDE SEQUENCE [LARGE SCALE GENOMIC DNA]</scope>
    <source>
        <strain evidence="1 2">FSL L7-1017</strain>
    </source>
</reference>
<dbReference type="AlphaFoldDB" id="A0A7X0XUU3"/>
<feature type="non-terminal residue" evidence="1">
    <location>
        <position position="1"/>
    </location>
</feature>
<comment type="caution">
    <text evidence="1">The sequence shown here is derived from an EMBL/GenBank/DDBJ whole genome shotgun (WGS) entry which is preliminary data.</text>
</comment>
<gene>
    <name evidence="1" type="ORF">HCA46_17825</name>
</gene>
<evidence type="ECO:0000313" key="1">
    <source>
        <dbReference type="EMBL" id="MBC1780682.1"/>
    </source>
</evidence>
<evidence type="ECO:0000313" key="2">
    <source>
        <dbReference type="Proteomes" id="UP000547643"/>
    </source>
</evidence>
<feature type="non-terminal residue" evidence="1">
    <location>
        <position position="201"/>
    </location>
</feature>
<proteinExistence type="predicted"/>
<organism evidence="1 2">
    <name type="scientific">Listeria booriae</name>
    <dbReference type="NCBI Taxonomy" id="1552123"/>
    <lineage>
        <taxon>Bacteria</taxon>
        <taxon>Bacillati</taxon>
        <taxon>Bacillota</taxon>
        <taxon>Bacilli</taxon>
        <taxon>Bacillales</taxon>
        <taxon>Listeriaceae</taxon>
        <taxon>Listeria</taxon>
    </lineage>
</organism>